<organism evidence="2 3">
    <name type="scientific">Eumeta variegata</name>
    <name type="common">Bagworm moth</name>
    <name type="synonym">Eumeta japonica</name>
    <dbReference type="NCBI Taxonomy" id="151549"/>
    <lineage>
        <taxon>Eukaryota</taxon>
        <taxon>Metazoa</taxon>
        <taxon>Ecdysozoa</taxon>
        <taxon>Arthropoda</taxon>
        <taxon>Hexapoda</taxon>
        <taxon>Insecta</taxon>
        <taxon>Pterygota</taxon>
        <taxon>Neoptera</taxon>
        <taxon>Endopterygota</taxon>
        <taxon>Lepidoptera</taxon>
        <taxon>Glossata</taxon>
        <taxon>Ditrysia</taxon>
        <taxon>Tineoidea</taxon>
        <taxon>Psychidae</taxon>
        <taxon>Oiketicinae</taxon>
        <taxon>Eumeta</taxon>
    </lineage>
</organism>
<feature type="region of interest" description="Disordered" evidence="1">
    <location>
        <begin position="45"/>
        <end position="80"/>
    </location>
</feature>
<accession>A0A4C1U6N2</accession>
<reference evidence="2 3" key="1">
    <citation type="journal article" date="2019" name="Commun. Biol.">
        <title>The bagworm genome reveals a unique fibroin gene that provides high tensile strength.</title>
        <authorList>
            <person name="Kono N."/>
            <person name="Nakamura H."/>
            <person name="Ohtoshi R."/>
            <person name="Tomita M."/>
            <person name="Numata K."/>
            <person name="Arakawa K."/>
        </authorList>
    </citation>
    <scope>NUCLEOTIDE SEQUENCE [LARGE SCALE GENOMIC DNA]</scope>
</reference>
<name>A0A4C1U6N2_EUMVA</name>
<evidence type="ECO:0000313" key="3">
    <source>
        <dbReference type="Proteomes" id="UP000299102"/>
    </source>
</evidence>
<dbReference type="AlphaFoldDB" id="A0A4C1U6N2"/>
<dbReference type="Proteomes" id="UP000299102">
    <property type="component" value="Unassembled WGS sequence"/>
</dbReference>
<dbReference type="EMBL" id="BGZK01000135">
    <property type="protein sequence ID" value="GBP22032.1"/>
    <property type="molecule type" value="Genomic_DNA"/>
</dbReference>
<comment type="caution">
    <text evidence="2">The sequence shown here is derived from an EMBL/GenBank/DDBJ whole genome shotgun (WGS) entry which is preliminary data.</text>
</comment>
<evidence type="ECO:0000256" key="1">
    <source>
        <dbReference type="SAM" id="MobiDB-lite"/>
    </source>
</evidence>
<evidence type="ECO:0000313" key="2">
    <source>
        <dbReference type="EMBL" id="GBP22032.1"/>
    </source>
</evidence>
<sequence>MAGVRLWAYLDVRLVEVGEGARRPSDRQHGVCLTKTQSFLRRTVSARSCRNRHRSTADSMAGSMADNMADSTGPVLDRIL</sequence>
<protein>
    <submittedName>
        <fullName evidence="2">Uncharacterized protein</fullName>
    </submittedName>
</protein>
<proteinExistence type="predicted"/>
<gene>
    <name evidence="2" type="ORF">EVAR_18673_1</name>
</gene>
<keyword evidence="3" id="KW-1185">Reference proteome</keyword>